<organism evidence="8 9">
    <name type="scientific">Cylindrotheca closterium</name>
    <dbReference type="NCBI Taxonomy" id="2856"/>
    <lineage>
        <taxon>Eukaryota</taxon>
        <taxon>Sar</taxon>
        <taxon>Stramenopiles</taxon>
        <taxon>Ochrophyta</taxon>
        <taxon>Bacillariophyta</taxon>
        <taxon>Bacillariophyceae</taxon>
        <taxon>Bacillariophycidae</taxon>
        <taxon>Bacillariales</taxon>
        <taxon>Bacillariaceae</taxon>
        <taxon>Cylindrotheca</taxon>
    </lineage>
</organism>
<dbReference type="EMBL" id="CAKOGP040000001">
    <property type="protein sequence ID" value="CAJ1901736.1"/>
    <property type="molecule type" value="Genomic_DNA"/>
</dbReference>
<evidence type="ECO:0000313" key="9">
    <source>
        <dbReference type="Proteomes" id="UP001295423"/>
    </source>
</evidence>
<evidence type="ECO:0000256" key="3">
    <source>
        <dbReference type="ARBA" id="ARBA00022906"/>
    </source>
</evidence>
<evidence type="ECO:0000256" key="6">
    <source>
        <dbReference type="SAM" id="Phobius"/>
    </source>
</evidence>
<name>A0AAD2CC09_9STRA</name>
<feature type="transmembrane region" description="Helical" evidence="6">
    <location>
        <begin position="101"/>
        <end position="122"/>
    </location>
</feature>
<keyword evidence="4 6" id="KW-1133">Transmembrane helix</keyword>
<dbReference type="InterPro" id="IPR027469">
    <property type="entry name" value="Cation_efflux_TMD_sf"/>
</dbReference>
<keyword evidence="3" id="KW-0813">Transport</keyword>
<comment type="subcellular location">
    <subcellularLocation>
        <location evidence="1">Membrane</location>
        <topology evidence="1">Multi-pass membrane protein</topology>
    </subcellularLocation>
</comment>
<comment type="caution">
    <text evidence="8">The sequence shown here is derived from an EMBL/GenBank/DDBJ whole genome shotgun (WGS) entry which is preliminary data.</text>
</comment>
<feature type="transmembrane region" description="Helical" evidence="6">
    <location>
        <begin position="142"/>
        <end position="164"/>
    </location>
</feature>
<dbReference type="AlphaFoldDB" id="A0AAD2CC09"/>
<feature type="transmembrane region" description="Helical" evidence="6">
    <location>
        <begin position="227"/>
        <end position="249"/>
    </location>
</feature>
<keyword evidence="3" id="KW-0406">Ion transport</keyword>
<dbReference type="Gene3D" id="1.20.1510.10">
    <property type="entry name" value="Cation efflux protein transmembrane domain"/>
    <property type="match status" value="1"/>
</dbReference>
<evidence type="ECO:0000256" key="2">
    <source>
        <dbReference type="ARBA" id="ARBA00022692"/>
    </source>
</evidence>
<keyword evidence="3" id="KW-0864">Zinc transport</keyword>
<keyword evidence="2 6" id="KW-0812">Transmembrane</keyword>
<evidence type="ECO:0000256" key="4">
    <source>
        <dbReference type="ARBA" id="ARBA00022989"/>
    </source>
</evidence>
<feature type="transmembrane region" description="Helical" evidence="6">
    <location>
        <begin position="261"/>
        <end position="283"/>
    </location>
</feature>
<evidence type="ECO:0000256" key="5">
    <source>
        <dbReference type="ARBA" id="ARBA00023136"/>
    </source>
</evidence>
<keyword evidence="9" id="KW-1185">Reference proteome</keyword>
<feature type="transmembrane region" description="Helical" evidence="6">
    <location>
        <begin position="23"/>
        <end position="45"/>
    </location>
</feature>
<dbReference type="PANTHER" id="PTHR11562">
    <property type="entry name" value="CATION EFFLUX PROTEIN/ ZINC TRANSPORTER"/>
    <property type="match status" value="1"/>
</dbReference>
<evidence type="ECO:0000256" key="1">
    <source>
        <dbReference type="ARBA" id="ARBA00004141"/>
    </source>
</evidence>
<reference evidence="8" key="1">
    <citation type="submission" date="2023-08" db="EMBL/GenBank/DDBJ databases">
        <authorList>
            <person name="Audoor S."/>
            <person name="Bilcke G."/>
        </authorList>
    </citation>
    <scope>NUCLEOTIDE SEQUENCE</scope>
</reference>
<dbReference type="InterPro" id="IPR058533">
    <property type="entry name" value="Cation_efflux_TM"/>
</dbReference>
<dbReference type="InterPro" id="IPR050681">
    <property type="entry name" value="CDF/SLC30A"/>
</dbReference>
<dbReference type="Pfam" id="PF01545">
    <property type="entry name" value="Cation_efflux"/>
    <property type="match status" value="1"/>
</dbReference>
<protein>
    <recommendedName>
        <fullName evidence="7">Cation efflux protein transmembrane domain-containing protein</fullName>
    </recommendedName>
</protein>
<evidence type="ECO:0000259" key="7">
    <source>
        <dbReference type="Pfam" id="PF01545"/>
    </source>
</evidence>
<sequence>MDSAERAPERDSEKPEKSISNEYALGVAFWSFVIFTATQFFFAVIANSSAMMTDCEAMIVDSLTYLFNLIAERLKRNSFSEDEASSMHPKLLAYRRERLRLYLELFPPLISATILMVVTFSATRGAIKSLSSPLYDTVNLGLMLAFSFGNLLLDVFNVGCFANAHQAYGISEMEKEQIHYSTSKEEEVSENANLLPNGSPTFDLYAIDEEEQSRKPRMALNLNMCSAYTHVMADTLRSVAVLIAAFIAFCFDSVEGSDADSYATLAVSVIILFSLLPLLHGLFATLRRIINLRSEYPVLDV</sequence>
<dbReference type="Proteomes" id="UP001295423">
    <property type="component" value="Unassembled WGS sequence"/>
</dbReference>
<proteinExistence type="predicted"/>
<accession>A0AAD2CC09</accession>
<keyword evidence="5 6" id="KW-0472">Membrane</keyword>
<dbReference type="GO" id="GO:0005385">
    <property type="term" value="F:zinc ion transmembrane transporter activity"/>
    <property type="evidence" value="ECO:0007669"/>
    <property type="project" value="TreeGrafter"/>
</dbReference>
<keyword evidence="3" id="KW-0862">Zinc</keyword>
<gene>
    <name evidence="8" type="ORF">CYCCA115_LOCUS335</name>
</gene>
<evidence type="ECO:0000313" key="8">
    <source>
        <dbReference type="EMBL" id="CAJ1901736.1"/>
    </source>
</evidence>
<dbReference type="PANTHER" id="PTHR11562:SF17">
    <property type="entry name" value="RE54080P-RELATED"/>
    <property type="match status" value="1"/>
</dbReference>
<dbReference type="GO" id="GO:0005886">
    <property type="term" value="C:plasma membrane"/>
    <property type="evidence" value="ECO:0007669"/>
    <property type="project" value="TreeGrafter"/>
</dbReference>
<dbReference type="SUPFAM" id="SSF161111">
    <property type="entry name" value="Cation efflux protein transmembrane domain-like"/>
    <property type="match status" value="1"/>
</dbReference>
<feature type="domain" description="Cation efflux protein transmembrane" evidence="7">
    <location>
        <begin position="109"/>
        <end position="279"/>
    </location>
</feature>